<dbReference type="AlphaFoldDB" id="A0A915YIH0"/>
<sequence>MNKLKCLLLLLGVISIGACRPDKTSYELHDLEGDWRRTWSTDYRSDSMIVRILPKSDSAFITFSPTSSDFTNGQVKWEGIHPTVGDIHFQLYDLSADSTPLKANIVLKSATKLELNSVDYPDAPGGVQEWEKI</sequence>
<accession>A0A915YIH0</accession>
<proteinExistence type="predicted"/>
<keyword evidence="2" id="KW-1185">Reference proteome</keyword>
<dbReference type="KEGG" id="aup:AsAng_0043510"/>
<dbReference type="EMBL" id="AP026867">
    <property type="protein sequence ID" value="BDS13612.1"/>
    <property type="molecule type" value="Genomic_DNA"/>
</dbReference>
<evidence type="ECO:0000313" key="2">
    <source>
        <dbReference type="Proteomes" id="UP001060919"/>
    </source>
</evidence>
<dbReference type="Proteomes" id="UP001060919">
    <property type="component" value="Chromosome"/>
</dbReference>
<gene>
    <name evidence="1" type="ORF">AsAng_0043510</name>
</gene>
<evidence type="ECO:0000313" key="1">
    <source>
        <dbReference type="EMBL" id="BDS13612.1"/>
    </source>
</evidence>
<organism evidence="1 2">
    <name type="scientific">Aureispira anguillae</name>
    <dbReference type="NCBI Taxonomy" id="2864201"/>
    <lineage>
        <taxon>Bacteria</taxon>
        <taxon>Pseudomonadati</taxon>
        <taxon>Bacteroidota</taxon>
        <taxon>Saprospiria</taxon>
        <taxon>Saprospirales</taxon>
        <taxon>Saprospiraceae</taxon>
        <taxon>Aureispira</taxon>
    </lineage>
</organism>
<reference evidence="1" key="1">
    <citation type="submission" date="2022-09" db="EMBL/GenBank/DDBJ databases">
        <title>Aureispira anguillicida sp. nov., isolated from Leptocephalus of Japanese eel Anguilla japonica.</title>
        <authorList>
            <person name="Yuasa K."/>
            <person name="Mekata T."/>
            <person name="Ikunari K."/>
        </authorList>
    </citation>
    <scope>NUCLEOTIDE SEQUENCE</scope>
    <source>
        <strain evidence="1">EL160426</strain>
    </source>
</reference>
<name>A0A915YIH0_9BACT</name>
<protein>
    <submittedName>
        <fullName evidence="1">Uncharacterized protein</fullName>
    </submittedName>
</protein>
<dbReference type="RefSeq" id="WP_264788869.1">
    <property type="nucleotide sequence ID" value="NZ_AP026867.1"/>
</dbReference>